<dbReference type="EMBL" id="CP003614">
    <property type="protein sequence ID" value="AFZ07832.1"/>
    <property type="molecule type" value="Genomic_DNA"/>
</dbReference>
<organism evidence="2 3">
    <name type="scientific">Phormidium nigroviride PCC 7112</name>
    <dbReference type="NCBI Taxonomy" id="179408"/>
    <lineage>
        <taxon>Bacteria</taxon>
        <taxon>Bacillati</taxon>
        <taxon>Cyanobacteriota</taxon>
        <taxon>Cyanophyceae</taxon>
        <taxon>Oscillatoriophycideae</taxon>
        <taxon>Oscillatoriales</taxon>
        <taxon>Oscillatoriaceae</taxon>
        <taxon>Phormidium</taxon>
    </lineage>
</organism>
<dbReference type="RefSeq" id="WP_015177095.1">
    <property type="nucleotide sequence ID" value="NC_019729.1"/>
</dbReference>
<keyword evidence="1" id="KW-0472">Membrane</keyword>
<feature type="transmembrane region" description="Helical" evidence="1">
    <location>
        <begin position="41"/>
        <end position="58"/>
    </location>
</feature>
<keyword evidence="3" id="KW-1185">Reference proteome</keyword>
<proteinExistence type="predicted"/>
<evidence type="ECO:0000256" key="1">
    <source>
        <dbReference type="SAM" id="Phobius"/>
    </source>
</evidence>
<accession>K9VK03</accession>
<gene>
    <name evidence="2" type="ORF">Osc7112_3461</name>
</gene>
<sequence length="80" mass="9392">MNEKQLIRKWAQMSNASFWLAPLVVTIYYLVNKEKPLSKEIYLFGMVALTAAGSSYQLRCLSREIVRLEEKIEQLERRTP</sequence>
<dbReference type="STRING" id="179408.Osc7112_3461"/>
<keyword evidence="1" id="KW-1133">Transmembrane helix</keyword>
<dbReference type="AlphaFoldDB" id="K9VK03"/>
<keyword evidence="1" id="KW-0812">Transmembrane</keyword>
<protein>
    <submittedName>
        <fullName evidence="2">Uncharacterized protein</fullName>
    </submittedName>
</protein>
<dbReference type="HOGENOM" id="CLU_2586343_0_0_3"/>
<reference evidence="2 3" key="1">
    <citation type="submission" date="2012-05" db="EMBL/GenBank/DDBJ databases">
        <title>Finished chromosome of genome of Oscillatoria sp. PCC 7112.</title>
        <authorList>
            <consortium name="US DOE Joint Genome Institute"/>
            <person name="Gugger M."/>
            <person name="Coursin T."/>
            <person name="Rippka R."/>
            <person name="Tandeau De Marsac N."/>
            <person name="Huntemann M."/>
            <person name="Wei C.-L."/>
            <person name="Han J."/>
            <person name="Detter J.C."/>
            <person name="Han C."/>
            <person name="Tapia R."/>
            <person name="Davenport K."/>
            <person name="Daligault H."/>
            <person name="Erkkila T."/>
            <person name="Gu W."/>
            <person name="Munk A.C.C."/>
            <person name="Teshima H."/>
            <person name="Xu Y."/>
            <person name="Chain P."/>
            <person name="Chen A."/>
            <person name="Krypides N."/>
            <person name="Mavromatis K."/>
            <person name="Markowitz V."/>
            <person name="Szeto E."/>
            <person name="Ivanova N."/>
            <person name="Mikhailova N."/>
            <person name="Ovchinnikova G."/>
            <person name="Pagani I."/>
            <person name="Pati A."/>
            <person name="Goodwin L."/>
            <person name="Peters L."/>
            <person name="Pitluck S."/>
            <person name="Woyke T."/>
            <person name="Kerfeld C."/>
        </authorList>
    </citation>
    <scope>NUCLEOTIDE SEQUENCE [LARGE SCALE GENOMIC DNA]</scope>
    <source>
        <strain evidence="2 3">PCC 7112</strain>
    </source>
</reference>
<feature type="transmembrane region" description="Helical" evidence="1">
    <location>
        <begin position="12"/>
        <end position="29"/>
    </location>
</feature>
<dbReference type="KEGG" id="oni:Osc7112_3461"/>
<evidence type="ECO:0000313" key="3">
    <source>
        <dbReference type="Proteomes" id="UP000010478"/>
    </source>
</evidence>
<name>K9VK03_9CYAN</name>
<dbReference type="Proteomes" id="UP000010478">
    <property type="component" value="Chromosome"/>
</dbReference>
<evidence type="ECO:0000313" key="2">
    <source>
        <dbReference type="EMBL" id="AFZ07832.1"/>
    </source>
</evidence>